<reference evidence="9" key="1">
    <citation type="journal article" date="2014" name="Front. Microbiol.">
        <title>High frequency of phylogenetically diverse reductive dehalogenase-homologous genes in deep subseafloor sedimentary metagenomes.</title>
        <authorList>
            <person name="Kawai M."/>
            <person name="Futagami T."/>
            <person name="Toyoda A."/>
            <person name="Takaki Y."/>
            <person name="Nishi S."/>
            <person name="Hori S."/>
            <person name="Arai W."/>
            <person name="Tsubouchi T."/>
            <person name="Morono Y."/>
            <person name="Uchiyama I."/>
            <person name="Ito T."/>
            <person name="Fujiyama A."/>
            <person name="Inagaki F."/>
            <person name="Takami H."/>
        </authorList>
    </citation>
    <scope>NUCLEOTIDE SEQUENCE</scope>
    <source>
        <strain evidence="9">Expedition CK06-06</strain>
    </source>
</reference>
<dbReference type="InterPro" id="IPR014729">
    <property type="entry name" value="Rossmann-like_a/b/a_fold"/>
</dbReference>
<dbReference type="FunFam" id="3.90.740.10:FF:000008">
    <property type="entry name" value="Valine--tRNA ligase, mitochondrial"/>
    <property type="match status" value="1"/>
</dbReference>
<keyword evidence="5" id="KW-0648">Protein biosynthesis</keyword>
<dbReference type="Gene3D" id="3.90.740.10">
    <property type="entry name" value="Valyl/Leucyl/Isoleucyl-tRNA synthetase, editing domain"/>
    <property type="match status" value="1"/>
</dbReference>
<dbReference type="InterPro" id="IPR002303">
    <property type="entry name" value="Valyl-tRNA_ligase"/>
</dbReference>
<dbReference type="GO" id="GO:0005524">
    <property type="term" value="F:ATP binding"/>
    <property type="evidence" value="ECO:0007669"/>
    <property type="project" value="UniProtKB-KW"/>
</dbReference>
<dbReference type="GO" id="GO:0002161">
    <property type="term" value="F:aminoacyl-tRNA deacylase activity"/>
    <property type="evidence" value="ECO:0007669"/>
    <property type="project" value="InterPro"/>
</dbReference>
<dbReference type="Gene3D" id="3.40.50.620">
    <property type="entry name" value="HUPs"/>
    <property type="match status" value="1"/>
</dbReference>
<comment type="caution">
    <text evidence="9">The sequence shown here is derived from an EMBL/GenBank/DDBJ whole genome shotgun (WGS) entry which is preliminary data.</text>
</comment>
<keyword evidence="3" id="KW-0547">Nucleotide-binding</keyword>
<dbReference type="EMBL" id="BARS01025088">
    <property type="protein sequence ID" value="GAG00637.1"/>
    <property type="molecule type" value="Genomic_DNA"/>
</dbReference>
<dbReference type="AlphaFoldDB" id="X0UMW0"/>
<evidence type="ECO:0000256" key="7">
    <source>
        <dbReference type="ARBA" id="ARBA00029936"/>
    </source>
</evidence>
<gene>
    <name evidence="9" type="ORF">S01H1_39707</name>
</gene>
<sequence>RWHRMKGDPTLWLPGSDHAGIAGQNVVEQLLAKEGLSRHDLGREKFLERMWEWMNKYRGIMAEQQRRLGASCDFTRERFTMDDGPSLAVRSTFVRLHKKRLIYRGERIVNWCPRCATALSDLEVEHKEISGHLYYVKYPLEEGEGELIVATTRPETILGDTAVAVNPADERYKSLVDKKAILPAGEPRRVIPIIADDAVDPSFGTGALKITPAHDPVDFEVAQRRGLPSRMTMDLPEATMNINAAPYQGCKPLECRERLLTDLEKDG</sequence>
<evidence type="ECO:0000313" key="9">
    <source>
        <dbReference type="EMBL" id="GAG00637.1"/>
    </source>
</evidence>
<dbReference type="GO" id="GO:0006438">
    <property type="term" value="P:valyl-tRNA aminoacylation"/>
    <property type="evidence" value="ECO:0007669"/>
    <property type="project" value="InterPro"/>
</dbReference>
<organism evidence="9">
    <name type="scientific">marine sediment metagenome</name>
    <dbReference type="NCBI Taxonomy" id="412755"/>
    <lineage>
        <taxon>unclassified sequences</taxon>
        <taxon>metagenomes</taxon>
        <taxon>ecological metagenomes</taxon>
    </lineage>
</organism>
<dbReference type="PANTHER" id="PTHR11946:SF93">
    <property type="entry name" value="VALINE--TRNA LIGASE, CHLOROPLASTIC_MITOCHONDRIAL 2"/>
    <property type="match status" value="1"/>
</dbReference>
<dbReference type="Pfam" id="PF00133">
    <property type="entry name" value="tRNA-synt_1"/>
    <property type="match status" value="1"/>
</dbReference>
<dbReference type="SUPFAM" id="SSF50677">
    <property type="entry name" value="ValRS/IleRS/LeuRS editing domain"/>
    <property type="match status" value="1"/>
</dbReference>
<evidence type="ECO:0000256" key="4">
    <source>
        <dbReference type="ARBA" id="ARBA00022840"/>
    </source>
</evidence>
<dbReference type="GO" id="GO:0005829">
    <property type="term" value="C:cytosol"/>
    <property type="evidence" value="ECO:0007669"/>
    <property type="project" value="TreeGrafter"/>
</dbReference>
<evidence type="ECO:0000259" key="8">
    <source>
        <dbReference type="Pfam" id="PF00133"/>
    </source>
</evidence>
<dbReference type="InterPro" id="IPR002300">
    <property type="entry name" value="aa-tRNA-synth_Ia"/>
</dbReference>
<evidence type="ECO:0000256" key="6">
    <source>
        <dbReference type="ARBA" id="ARBA00023146"/>
    </source>
</evidence>
<keyword evidence="4" id="KW-0067">ATP-binding</keyword>
<accession>X0UMW0</accession>
<feature type="non-terminal residue" evidence="9">
    <location>
        <position position="1"/>
    </location>
</feature>
<feature type="non-terminal residue" evidence="9">
    <location>
        <position position="267"/>
    </location>
</feature>
<evidence type="ECO:0000256" key="2">
    <source>
        <dbReference type="ARBA" id="ARBA00022598"/>
    </source>
</evidence>
<dbReference type="SUPFAM" id="SSF52374">
    <property type="entry name" value="Nucleotidylyl transferase"/>
    <property type="match status" value="1"/>
</dbReference>
<evidence type="ECO:0000256" key="1">
    <source>
        <dbReference type="ARBA" id="ARBA00013169"/>
    </source>
</evidence>
<name>X0UMW0_9ZZZZ</name>
<feature type="domain" description="Aminoacyl-tRNA synthetase class Ia" evidence="8">
    <location>
        <begin position="1"/>
        <end position="130"/>
    </location>
</feature>
<evidence type="ECO:0000256" key="3">
    <source>
        <dbReference type="ARBA" id="ARBA00022741"/>
    </source>
</evidence>
<dbReference type="GO" id="GO:0004832">
    <property type="term" value="F:valine-tRNA ligase activity"/>
    <property type="evidence" value="ECO:0007669"/>
    <property type="project" value="UniProtKB-EC"/>
</dbReference>
<dbReference type="PANTHER" id="PTHR11946">
    <property type="entry name" value="VALYL-TRNA SYNTHETASES"/>
    <property type="match status" value="1"/>
</dbReference>
<evidence type="ECO:0000256" key="5">
    <source>
        <dbReference type="ARBA" id="ARBA00022917"/>
    </source>
</evidence>
<dbReference type="InterPro" id="IPR009008">
    <property type="entry name" value="Val/Leu/Ile-tRNA-synth_edit"/>
</dbReference>
<dbReference type="EC" id="6.1.1.9" evidence="1"/>
<keyword evidence="6" id="KW-0030">Aminoacyl-tRNA synthetase</keyword>
<keyword evidence="2" id="KW-0436">Ligase</keyword>
<proteinExistence type="predicted"/>
<protein>
    <recommendedName>
        <fullName evidence="1">valine--tRNA ligase</fullName>
        <ecNumber evidence="1">6.1.1.9</ecNumber>
    </recommendedName>
    <alternativeName>
        <fullName evidence="7">Valyl-tRNA synthetase</fullName>
    </alternativeName>
</protein>